<dbReference type="GeneID" id="41966397"/>
<keyword evidence="2" id="KW-1185">Reference proteome</keyword>
<evidence type="ECO:0000313" key="3">
    <source>
        <dbReference type="RefSeq" id="XP_030976512.1"/>
    </source>
</evidence>
<reference evidence="3" key="2">
    <citation type="submission" date="2019-10" db="EMBL/GenBank/DDBJ databases">
        <authorList>
            <consortium name="NCBI Genome Project"/>
        </authorList>
    </citation>
    <scope>NUCLEOTIDE SEQUENCE</scope>
    <source>
        <strain evidence="3">NI907</strain>
    </source>
</reference>
<dbReference type="Proteomes" id="UP000515153">
    <property type="component" value="Chromosome V"/>
</dbReference>
<dbReference type="RefSeq" id="XP_030976512.1">
    <property type="nucleotide sequence ID" value="XM_031131492.1"/>
</dbReference>
<evidence type="ECO:0000256" key="1">
    <source>
        <dbReference type="SAM" id="SignalP"/>
    </source>
</evidence>
<accession>A0A6P8ANN7</accession>
<proteinExistence type="predicted"/>
<feature type="chain" id="PRO_5028365780" evidence="1">
    <location>
        <begin position="22"/>
        <end position="110"/>
    </location>
</feature>
<dbReference type="AlphaFoldDB" id="A0A6P8ANN7"/>
<protein>
    <submittedName>
        <fullName evidence="3">Uncharacterized protein</fullName>
    </submittedName>
</protein>
<reference evidence="3" key="3">
    <citation type="submission" date="2025-08" db="UniProtKB">
        <authorList>
            <consortium name="RefSeq"/>
        </authorList>
    </citation>
    <scope>IDENTIFICATION</scope>
    <source>
        <strain evidence="3">NI907</strain>
    </source>
</reference>
<dbReference type="KEGG" id="pgri:PgNI_11526"/>
<reference evidence="2 3" key="1">
    <citation type="journal article" date="2019" name="Mol. Biol. Evol.">
        <title>Blast fungal genomes show frequent chromosomal changes, gene gains and losses, and effector gene turnover.</title>
        <authorList>
            <person name="Gomez Luciano L.B."/>
            <person name="Jason Tsai I."/>
            <person name="Chuma I."/>
            <person name="Tosa Y."/>
            <person name="Chen Y.H."/>
            <person name="Li J.Y."/>
            <person name="Li M.Y."/>
            <person name="Jade Lu M.Y."/>
            <person name="Nakayashiki H."/>
            <person name="Li W.H."/>
        </authorList>
    </citation>
    <scope>NUCLEOTIDE SEQUENCE [LARGE SCALE GENOMIC DNA]</scope>
    <source>
        <strain evidence="2 3">NI907</strain>
    </source>
</reference>
<evidence type="ECO:0000313" key="2">
    <source>
        <dbReference type="Proteomes" id="UP000515153"/>
    </source>
</evidence>
<gene>
    <name evidence="3" type="ORF">PgNI_11526</name>
</gene>
<organism evidence="2 3">
    <name type="scientific">Pyricularia grisea</name>
    <name type="common">Crabgrass-specific blast fungus</name>
    <name type="synonym">Magnaporthe grisea</name>
    <dbReference type="NCBI Taxonomy" id="148305"/>
    <lineage>
        <taxon>Eukaryota</taxon>
        <taxon>Fungi</taxon>
        <taxon>Dikarya</taxon>
        <taxon>Ascomycota</taxon>
        <taxon>Pezizomycotina</taxon>
        <taxon>Sordariomycetes</taxon>
        <taxon>Sordariomycetidae</taxon>
        <taxon>Magnaporthales</taxon>
        <taxon>Pyriculariaceae</taxon>
        <taxon>Pyricularia</taxon>
    </lineage>
</organism>
<sequence length="110" mass="11933">MRFFNFTLMAASALFWGDAFAASKPSSKPSTSSADAAEKPKEIRICSATITNMKTGADLGRGSVPYTQPHYIAGFEVCQIWNGSTVSYWVGGPVLMDLAPRGDLRCIQYT</sequence>
<feature type="signal peptide" evidence="1">
    <location>
        <begin position="1"/>
        <end position="21"/>
    </location>
</feature>
<keyword evidence="1" id="KW-0732">Signal</keyword>
<name>A0A6P8ANN7_PYRGI</name>